<dbReference type="SMART" id="SM00421">
    <property type="entry name" value="HTH_LUXR"/>
    <property type="match status" value="1"/>
</dbReference>
<comment type="caution">
    <text evidence="2">The sequence shown here is derived from an EMBL/GenBank/DDBJ whole genome shotgun (WGS) entry which is preliminary data.</text>
</comment>
<dbReference type="SUPFAM" id="SSF46894">
    <property type="entry name" value="C-terminal effector domain of the bipartite response regulators"/>
    <property type="match status" value="1"/>
</dbReference>
<accession>A0A2N8KYR9</accession>
<dbReference type="GO" id="GO:0003677">
    <property type="term" value="F:DNA binding"/>
    <property type="evidence" value="ECO:0007669"/>
    <property type="project" value="InterPro"/>
</dbReference>
<dbReference type="Proteomes" id="UP000235916">
    <property type="component" value="Unassembled WGS sequence"/>
</dbReference>
<dbReference type="InterPro" id="IPR036388">
    <property type="entry name" value="WH-like_DNA-bd_sf"/>
</dbReference>
<protein>
    <recommendedName>
        <fullName evidence="1">HTH luxR-type domain-containing protein</fullName>
    </recommendedName>
</protein>
<feature type="domain" description="HTH luxR-type" evidence="1">
    <location>
        <begin position="279"/>
        <end position="336"/>
    </location>
</feature>
<dbReference type="GO" id="GO:0006355">
    <property type="term" value="P:regulation of DNA-templated transcription"/>
    <property type="evidence" value="ECO:0007669"/>
    <property type="project" value="InterPro"/>
</dbReference>
<dbReference type="Gene3D" id="1.10.10.10">
    <property type="entry name" value="Winged helix-like DNA-binding domain superfamily/Winged helix DNA-binding domain"/>
    <property type="match status" value="1"/>
</dbReference>
<dbReference type="AlphaFoldDB" id="A0A2N8KYR9"/>
<proteinExistence type="predicted"/>
<evidence type="ECO:0000313" key="3">
    <source>
        <dbReference type="Proteomes" id="UP000235916"/>
    </source>
</evidence>
<gene>
    <name evidence="2" type="ORF">C1O66_14475</name>
</gene>
<sequence length="347" mass="38014">MLEALHAVIPSYRNLFDWTDGCGRLLRYDIEGPVDTGIARIYFEHFHNRQEIDCMPAFESLRNEPSGVRGARALMSPRFFNSALYSEIWKPQQLHSRIEAVVRGSMGQLLGSLVLYRGPKDPDFSREDEQALATLLPWVARGLQAAGQAPGDEPMLPSPDGAEVLLLGPDGELRHASAGALRLLLLADQGLTPAAVTRPAPGLRTQLQRLLGPLLEDGQGPGGATSMSKSMTLINASGCVTAESQRLVPIEGQGSEPLMQISLRRMEPLSVALYRTLRRLPLSAAQIRVCAGLYRGLSSAEMAQELDVAPSTVVDHVRKAYRALDVRDAQAMRRELDARMQPWCSGR</sequence>
<organism evidence="2 3">
    <name type="scientific">Kinneretia aquatilis</name>
    <dbReference type="NCBI Taxonomy" id="2070761"/>
    <lineage>
        <taxon>Bacteria</taxon>
        <taxon>Pseudomonadati</taxon>
        <taxon>Pseudomonadota</taxon>
        <taxon>Betaproteobacteria</taxon>
        <taxon>Burkholderiales</taxon>
        <taxon>Sphaerotilaceae</taxon>
        <taxon>Roseateles</taxon>
    </lineage>
</organism>
<dbReference type="InterPro" id="IPR000792">
    <property type="entry name" value="Tscrpt_reg_LuxR_C"/>
</dbReference>
<evidence type="ECO:0000313" key="2">
    <source>
        <dbReference type="EMBL" id="PND38610.1"/>
    </source>
</evidence>
<dbReference type="InterPro" id="IPR016032">
    <property type="entry name" value="Sig_transdc_resp-reg_C-effctor"/>
</dbReference>
<dbReference type="EMBL" id="POSP01000003">
    <property type="protein sequence ID" value="PND38610.1"/>
    <property type="molecule type" value="Genomic_DNA"/>
</dbReference>
<name>A0A2N8KYR9_9BURK</name>
<evidence type="ECO:0000259" key="1">
    <source>
        <dbReference type="SMART" id="SM00421"/>
    </source>
</evidence>
<reference evidence="2 3" key="1">
    <citation type="submission" date="2018-01" db="EMBL/GenBank/DDBJ databases">
        <title>Draft genome sequence of Paucibacter aquatile CR182 isolated from freshwater of the Nakdong River.</title>
        <authorList>
            <person name="Choi A."/>
            <person name="Chung E.J."/>
        </authorList>
    </citation>
    <scope>NUCLEOTIDE SEQUENCE [LARGE SCALE GENOMIC DNA]</scope>
    <source>
        <strain evidence="2 3">CR182</strain>
    </source>
</reference>
<keyword evidence="3" id="KW-1185">Reference proteome</keyword>